<protein>
    <submittedName>
        <fullName evidence="13">Two-component system sensor histidine kinase/response regulator, putative</fullName>
    </submittedName>
</protein>
<feature type="domain" description="HAMP" evidence="11">
    <location>
        <begin position="957"/>
        <end position="1008"/>
    </location>
</feature>
<accession>A0A699J8E6</accession>
<dbReference type="Gene3D" id="1.10.287.130">
    <property type="match status" value="1"/>
</dbReference>
<dbReference type="InterPro" id="IPR003661">
    <property type="entry name" value="HisK_dim/P_dom"/>
</dbReference>
<dbReference type="PANTHER" id="PTHR48111">
    <property type="entry name" value="REGULATOR OF RPOS"/>
    <property type="match status" value="1"/>
</dbReference>
<dbReference type="GO" id="GO:0032993">
    <property type="term" value="C:protein-DNA complex"/>
    <property type="evidence" value="ECO:0007669"/>
    <property type="project" value="TreeGrafter"/>
</dbReference>
<dbReference type="InterPro" id="IPR003660">
    <property type="entry name" value="HAMP_dom"/>
</dbReference>
<feature type="domain" description="Response regulatory" evidence="10">
    <location>
        <begin position="580"/>
        <end position="694"/>
    </location>
</feature>
<dbReference type="GO" id="GO:0000156">
    <property type="term" value="F:phosphorelay response regulator activity"/>
    <property type="evidence" value="ECO:0007669"/>
    <property type="project" value="TreeGrafter"/>
</dbReference>
<feature type="non-terminal residue" evidence="13">
    <location>
        <position position="1"/>
    </location>
</feature>
<proteinExistence type="predicted"/>
<evidence type="ECO:0000256" key="5">
    <source>
        <dbReference type="ARBA" id="ARBA00023163"/>
    </source>
</evidence>
<keyword evidence="9" id="KW-1133">Transmembrane helix</keyword>
<dbReference type="GO" id="GO:0006355">
    <property type="term" value="P:regulation of DNA-templated transcription"/>
    <property type="evidence" value="ECO:0007669"/>
    <property type="project" value="InterPro"/>
</dbReference>
<feature type="domain" description="OmpR/PhoB-type" evidence="12">
    <location>
        <begin position="702"/>
        <end position="800"/>
    </location>
</feature>
<dbReference type="SUPFAM" id="SSF47384">
    <property type="entry name" value="Homodimeric domain of signal transducing histidine kinase"/>
    <property type="match status" value="1"/>
</dbReference>
<evidence type="ECO:0000256" key="6">
    <source>
        <dbReference type="PROSITE-ProRule" id="PRU00169"/>
    </source>
</evidence>
<dbReference type="InterPro" id="IPR001867">
    <property type="entry name" value="OmpR/PhoB-type_DNA-bd"/>
</dbReference>
<dbReference type="Pfam" id="PF00072">
    <property type="entry name" value="Response_reg"/>
    <property type="match status" value="1"/>
</dbReference>
<dbReference type="Gene3D" id="3.40.50.2300">
    <property type="match status" value="1"/>
</dbReference>
<dbReference type="SUPFAM" id="SSF52172">
    <property type="entry name" value="CheY-like"/>
    <property type="match status" value="1"/>
</dbReference>
<dbReference type="GO" id="GO:0000976">
    <property type="term" value="F:transcription cis-regulatory region binding"/>
    <property type="evidence" value="ECO:0007669"/>
    <property type="project" value="TreeGrafter"/>
</dbReference>
<dbReference type="CDD" id="cd00383">
    <property type="entry name" value="trans_reg_C"/>
    <property type="match status" value="1"/>
</dbReference>
<gene>
    <name evidence="13" type="ORF">Tci_591531</name>
</gene>
<keyword evidence="5" id="KW-0804">Transcription</keyword>
<keyword evidence="9" id="KW-0472">Membrane</keyword>
<feature type="compositionally biased region" description="Low complexity" evidence="8">
    <location>
        <begin position="523"/>
        <end position="545"/>
    </location>
</feature>
<evidence type="ECO:0000256" key="9">
    <source>
        <dbReference type="SAM" id="Phobius"/>
    </source>
</evidence>
<comment type="caution">
    <text evidence="13">The sequence shown here is derived from an EMBL/GenBank/DDBJ whole genome shotgun (WGS) entry which is preliminary data.</text>
</comment>
<dbReference type="EMBL" id="BKCJ010383825">
    <property type="protein sequence ID" value="GFA19559.1"/>
    <property type="molecule type" value="Genomic_DNA"/>
</dbReference>
<dbReference type="InterPro" id="IPR011006">
    <property type="entry name" value="CheY-like_superfamily"/>
</dbReference>
<sequence length="1111" mass="122404">RLTGDEALVGVSLLAKSPPHPPNSSQPAIATRLTLEHQRVERLEQAFLERKGQGHDFGGVMLGPIIQALHLCRNQNLPGQAHGAFVAHQLLHVQTQSTPMGIGRNDCRGPSGAVCDRAGDALRPDRRAVLANQRHVQAAIQTTHGFAGAQTPGQKLGLALGDRALNRGGRVDQATPKVAIAKGMRIETSADQHHLRQPMGQRPVSGQGRAAFGEFCGLGHARHSAGTTTPCAKSVCRQVPESAGVRRRRHQCHRPTVIAGKRAPAPVCAGRHIKARHRSCAGRHMRQDTGFAADAISKPHTKPVGAGLLANAACQATSMPQTHRHRGQARSYTCFPADAISKPYTKPVGADLLANAACQATSIPQTHPNLRQARPYSRNASSARVECGSGGVQRSLGMLHPYLTRRVAPEDLLMLTFNKLFLALAFLGSSAAAQAADGNADVSRTDYGKNTERSDRINGLRRSLATSAQVGSWSQAFSQQPADNAYVAGYASFTAHVNGVRLQPVSLSAYTVQMPQTSTTRLSSANANANASPRTLQQSPSLSLSESPHTYLPVHHIFRFVRHTDSRNERYAFAWESVMKLLVVEDEALLRHHLQTRLTESGHVVEAVGNAEEALYQAGQFNHDLAVIDLGLPGVGGLDLIRQLRVQNKAFPILILTARGNWQDKVEGLAAGADDYVVKPFQFEELEARLNALLRRSSGFTHSTIVAGPLTLDLNRKQASLDEQPLALTAYEYRILEYLMRHHQQVVPKERLMEQLYPDDDERDPNVIEVLVGRLRRKLEAPSGFKPIDTVRGLGYLFTERSFSLALESSIEKRLASDVTTLISAARVENDHLLMPALLPGEQFSLPDSRLLGYIYNRAGKLVWRSRATEDEAIDYQPRYDGRGNEFAKIRQPNGDEFFVYDVEIKLLGGRNAAFSIVALQPVREYQETISGLRQKLYLGFGGALLVLLILLWGGLTWGLRALRGMSQELDQVEAGSRESLSEEHPSELLRLTDSLNRLLRSEREQRIRYRDSLGDLAHSLKTPLAVLQGVSEKIAKRPEDLEQARILQSQIERMSQQISYQLQRASLRKSGLVRYHVALKPVVQSLCNTLEKVYRDKRVNVVLDLPDNCQ</sequence>
<keyword evidence="13" id="KW-0418">Kinase</keyword>
<keyword evidence="2" id="KW-0902">Two-component regulatory system</keyword>
<feature type="non-terminal residue" evidence="13">
    <location>
        <position position="1111"/>
    </location>
</feature>
<dbReference type="Pfam" id="PF00486">
    <property type="entry name" value="Trans_reg_C"/>
    <property type="match status" value="1"/>
</dbReference>
<name>A0A699J8E6_TANCI</name>
<dbReference type="SMART" id="SM00388">
    <property type="entry name" value="HisKA"/>
    <property type="match status" value="1"/>
</dbReference>
<dbReference type="GO" id="GO:0005829">
    <property type="term" value="C:cytosol"/>
    <property type="evidence" value="ECO:0007669"/>
    <property type="project" value="TreeGrafter"/>
</dbReference>
<keyword evidence="9" id="KW-0812">Transmembrane</keyword>
<evidence type="ECO:0000256" key="7">
    <source>
        <dbReference type="PROSITE-ProRule" id="PRU01091"/>
    </source>
</evidence>
<dbReference type="InterPro" id="IPR039420">
    <property type="entry name" value="WalR-like"/>
</dbReference>
<feature type="region of interest" description="Disordered" evidence="8">
    <location>
        <begin position="521"/>
        <end position="545"/>
    </location>
</feature>
<organism evidence="13">
    <name type="scientific">Tanacetum cinerariifolium</name>
    <name type="common">Dalmatian daisy</name>
    <name type="synonym">Chrysanthemum cinerariifolium</name>
    <dbReference type="NCBI Taxonomy" id="118510"/>
    <lineage>
        <taxon>Eukaryota</taxon>
        <taxon>Viridiplantae</taxon>
        <taxon>Streptophyta</taxon>
        <taxon>Embryophyta</taxon>
        <taxon>Tracheophyta</taxon>
        <taxon>Spermatophyta</taxon>
        <taxon>Magnoliopsida</taxon>
        <taxon>eudicotyledons</taxon>
        <taxon>Gunneridae</taxon>
        <taxon>Pentapetalae</taxon>
        <taxon>asterids</taxon>
        <taxon>campanulids</taxon>
        <taxon>Asterales</taxon>
        <taxon>Asteraceae</taxon>
        <taxon>Asteroideae</taxon>
        <taxon>Anthemideae</taxon>
        <taxon>Anthemidinae</taxon>
        <taxon>Tanacetum</taxon>
    </lineage>
</organism>
<dbReference type="AlphaFoldDB" id="A0A699J8E6"/>
<evidence type="ECO:0000259" key="11">
    <source>
        <dbReference type="PROSITE" id="PS50885"/>
    </source>
</evidence>
<dbReference type="Gene3D" id="1.10.10.10">
    <property type="entry name" value="Winged helix-like DNA-binding domain superfamily/Winged helix DNA-binding domain"/>
    <property type="match status" value="1"/>
</dbReference>
<feature type="modified residue" description="4-aspartylphosphate" evidence="6">
    <location>
        <position position="629"/>
    </location>
</feature>
<dbReference type="CDD" id="cd00082">
    <property type="entry name" value="HisKA"/>
    <property type="match status" value="1"/>
</dbReference>
<evidence type="ECO:0000256" key="1">
    <source>
        <dbReference type="ARBA" id="ARBA00022553"/>
    </source>
</evidence>
<dbReference type="InterPro" id="IPR036388">
    <property type="entry name" value="WH-like_DNA-bd_sf"/>
</dbReference>
<dbReference type="CDD" id="cd19934">
    <property type="entry name" value="REC_OmpR_EcPhoP-like"/>
    <property type="match status" value="1"/>
</dbReference>
<keyword evidence="13" id="KW-0808">Transferase</keyword>
<dbReference type="PROSITE" id="PS51755">
    <property type="entry name" value="OMPR_PHOB"/>
    <property type="match status" value="1"/>
</dbReference>
<dbReference type="Gene3D" id="6.10.250.690">
    <property type="match status" value="1"/>
</dbReference>
<dbReference type="FunFam" id="3.40.50.2300:FF:000002">
    <property type="entry name" value="DNA-binding response regulator PhoP"/>
    <property type="match status" value="1"/>
</dbReference>
<keyword evidence="1 6" id="KW-0597">Phosphoprotein</keyword>
<evidence type="ECO:0000256" key="2">
    <source>
        <dbReference type="ARBA" id="ARBA00023012"/>
    </source>
</evidence>
<dbReference type="SMART" id="SM00448">
    <property type="entry name" value="REC"/>
    <property type="match status" value="1"/>
</dbReference>
<dbReference type="PROSITE" id="PS50110">
    <property type="entry name" value="RESPONSE_REGULATORY"/>
    <property type="match status" value="1"/>
</dbReference>
<dbReference type="GO" id="GO:0016020">
    <property type="term" value="C:membrane"/>
    <property type="evidence" value="ECO:0007669"/>
    <property type="project" value="InterPro"/>
</dbReference>
<dbReference type="Pfam" id="PF00512">
    <property type="entry name" value="HisKA"/>
    <property type="match status" value="1"/>
</dbReference>
<feature type="transmembrane region" description="Helical" evidence="9">
    <location>
        <begin position="937"/>
        <end position="960"/>
    </location>
</feature>
<evidence type="ECO:0000313" key="13">
    <source>
        <dbReference type="EMBL" id="GFA19559.1"/>
    </source>
</evidence>
<dbReference type="PROSITE" id="PS50885">
    <property type="entry name" value="HAMP"/>
    <property type="match status" value="1"/>
</dbReference>
<evidence type="ECO:0000259" key="10">
    <source>
        <dbReference type="PROSITE" id="PS50110"/>
    </source>
</evidence>
<evidence type="ECO:0000256" key="3">
    <source>
        <dbReference type="ARBA" id="ARBA00023015"/>
    </source>
</evidence>
<evidence type="ECO:0000256" key="4">
    <source>
        <dbReference type="ARBA" id="ARBA00023125"/>
    </source>
</evidence>
<dbReference type="SMART" id="SM00862">
    <property type="entry name" value="Trans_reg_C"/>
    <property type="match status" value="1"/>
</dbReference>
<keyword evidence="3" id="KW-0805">Transcription regulation</keyword>
<dbReference type="PANTHER" id="PTHR48111:SF71">
    <property type="entry name" value="TRANSCRIPTIONAL REGULATORY PROTEIN PHOP"/>
    <property type="match status" value="1"/>
</dbReference>
<evidence type="ECO:0000259" key="12">
    <source>
        <dbReference type="PROSITE" id="PS51755"/>
    </source>
</evidence>
<dbReference type="InterPro" id="IPR036097">
    <property type="entry name" value="HisK_dim/P_sf"/>
</dbReference>
<evidence type="ECO:0000256" key="8">
    <source>
        <dbReference type="SAM" id="MobiDB-lite"/>
    </source>
</evidence>
<dbReference type="GO" id="GO:0000155">
    <property type="term" value="F:phosphorelay sensor kinase activity"/>
    <property type="evidence" value="ECO:0007669"/>
    <property type="project" value="InterPro"/>
</dbReference>
<dbReference type="InterPro" id="IPR001789">
    <property type="entry name" value="Sig_transdc_resp-reg_receiver"/>
</dbReference>
<feature type="DNA-binding region" description="OmpR/PhoB-type" evidence="7">
    <location>
        <begin position="702"/>
        <end position="800"/>
    </location>
</feature>
<keyword evidence="4 7" id="KW-0238">DNA-binding</keyword>
<reference evidence="13" key="1">
    <citation type="journal article" date="2019" name="Sci. Rep.">
        <title>Draft genome of Tanacetum cinerariifolium, the natural source of mosquito coil.</title>
        <authorList>
            <person name="Yamashiro T."/>
            <person name="Shiraishi A."/>
            <person name="Satake H."/>
            <person name="Nakayama K."/>
        </authorList>
    </citation>
    <scope>NUCLEOTIDE SEQUENCE</scope>
</reference>